<dbReference type="InterPro" id="IPR057290">
    <property type="entry name" value="CHX17_C"/>
</dbReference>
<keyword evidence="2" id="KW-0813">Transport</keyword>
<dbReference type="GO" id="GO:0006813">
    <property type="term" value="P:potassium ion transport"/>
    <property type="evidence" value="ECO:0007669"/>
    <property type="project" value="UniProtKB-KW"/>
</dbReference>
<keyword evidence="4 10" id="KW-0812">Transmembrane</keyword>
<evidence type="ECO:0000256" key="1">
    <source>
        <dbReference type="ARBA" id="ARBA00004141"/>
    </source>
</evidence>
<comment type="caution">
    <text evidence="14">The sequence shown here is derived from an EMBL/GenBank/DDBJ whole genome shotgun (WGS) entry which is preliminary data.</text>
</comment>
<dbReference type="GO" id="GO:0016020">
    <property type="term" value="C:membrane"/>
    <property type="evidence" value="ECO:0007669"/>
    <property type="project" value="UniProtKB-SubCell"/>
</dbReference>
<name>A0AAN8VS92_9MAGN</name>
<dbReference type="PANTHER" id="PTHR32468">
    <property type="entry name" value="CATION/H + ANTIPORTER"/>
    <property type="match status" value="1"/>
</dbReference>
<feature type="domain" description="Cation/H(+) antiporter C-terminal" evidence="13">
    <location>
        <begin position="647"/>
        <end position="800"/>
    </location>
</feature>
<comment type="subcellular location">
    <subcellularLocation>
        <location evidence="1">Membrane</location>
        <topology evidence="1">Multi-pass membrane protein</topology>
    </subcellularLocation>
</comment>
<evidence type="ECO:0000256" key="6">
    <source>
        <dbReference type="ARBA" id="ARBA00022989"/>
    </source>
</evidence>
<evidence type="ECO:0000259" key="12">
    <source>
        <dbReference type="Pfam" id="PF23256"/>
    </source>
</evidence>
<evidence type="ECO:0000256" key="9">
    <source>
        <dbReference type="ARBA" id="ARBA00038341"/>
    </source>
</evidence>
<dbReference type="Pfam" id="PF23256">
    <property type="entry name" value="CHX17_2nd"/>
    <property type="match status" value="1"/>
</dbReference>
<feature type="transmembrane region" description="Helical" evidence="10">
    <location>
        <begin position="38"/>
        <end position="56"/>
    </location>
</feature>
<sequence>MDLTGNWTCEEFGSLIDATTSGGYFSGDDPLKHTAPLLMFKIVLFFLISRLLYFLLRPLSQPRFLCNILILVHDLVAYISISLNLRVANLRNLDFQAGIIIALAEKFNGAKLPPRAYYVMQTWAYLGVAYFAFFVGLKMDLSIALRAGRKVWSITTAAITVPLLYNIMAYLVQKGPNTTKSDTMLSLFLASSFSSTSFPVLAEALDEMNLLTSELGNLAMLSATLGDLIRFCLMALEAFFLQNLTDKSANKMKPINAALCSLTWITFAIYIIRPAVLLILRRTPKGEPIKEFYALIILGLVPAFSFMTEMMGITFIGGPLLLGLVIPDGPPLGTALTHKAECFVTAVLMPCFFLASGEMAAVSDFKWDMLKKVMIIILGTCIAKILGVVLASRLFCGKSYRQSFCLGLMMNIRGWSEIVGFMLWVKHKEIGSSECYAELLIATLSVTAIVAPLINFLYKPEKEFERALEGGGKSIQTAPHNAELRILSCIYFEENVKTIIPLLEASNPVGETPLFVFVVYIVELACRMAPVFAPYKPMDSYNPSTCDQIMNAFRNYSTNSLHEVTMKPFTLIVPYKSMHASVCKLAFDNSTNLIIVPFHKSHHQAYDAKFNALHEVNTHIQAYAYCTVGILVDRGFGDQMKALKFSYHVAVIFLGGADDREALAYAIRMSSHPGVTIVVYHFQLPNLDMNPLENGLSELMERHLDETLMNEFKNKNATNESSMYEEIKAQDSADVWRRIGSLEGNYDLIMLGRRQGYGVLIDETMVEWAENNELGLVGDMLASPDFQGDTLSVLVMQHYKEVDRTFFMTTMGISKS</sequence>
<feature type="transmembrane region" description="Helical" evidence="10">
    <location>
        <begin position="217"/>
        <end position="241"/>
    </location>
</feature>
<feature type="domain" description="Cation/H(+) antiporter central" evidence="12">
    <location>
        <begin position="547"/>
        <end position="638"/>
    </location>
</feature>
<dbReference type="PANTHER" id="PTHR32468:SF108">
    <property type="entry name" value="CATION_H(+) ANTIPORTER 15-LIKE"/>
    <property type="match status" value="1"/>
</dbReference>
<gene>
    <name evidence="14" type="ORF">RJ641_029709</name>
</gene>
<keyword evidence="3" id="KW-0633">Potassium transport</keyword>
<organism evidence="14 15">
    <name type="scientific">Dillenia turbinata</name>
    <dbReference type="NCBI Taxonomy" id="194707"/>
    <lineage>
        <taxon>Eukaryota</taxon>
        <taxon>Viridiplantae</taxon>
        <taxon>Streptophyta</taxon>
        <taxon>Embryophyta</taxon>
        <taxon>Tracheophyta</taxon>
        <taxon>Spermatophyta</taxon>
        <taxon>Magnoliopsida</taxon>
        <taxon>eudicotyledons</taxon>
        <taxon>Gunneridae</taxon>
        <taxon>Pentapetalae</taxon>
        <taxon>Dilleniales</taxon>
        <taxon>Dilleniaceae</taxon>
        <taxon>Dillenia</taxon>
    </lineage>
</organism>
<feature type="transmembrane region" description="Helical" evidence="10">
    <location>
        <begin position="68"/>
        <end position="85"/>
    </location>
</feature>
<feature type="transmembrane region" description="Helical" evidence="10">
    <location>
        <begin position="261"/>
        <end position="280"/>
    </location>
</feature>
<evidence type="ECO:0000313" key="15">
    <source>
        <dbReference type="Proteomes" id="UP001370490"/>
    </source>
</evidence>
<evidence type="ECO:0000259" key="13">
    <source>
        <dbReference type="Pfam" id="PF23259"/>
    </source>
</evidence>
<dbReference type="Proteomes" id="UP001370490">
    <property type="component" value="Unassembled WGS sequence"/>
</dbReference>
<dbReference type="InterPro" id="IPR006153">
    <property type="entry name" value="Cation/H_exchanger_TM"/>
</dbReference>
<dbReference type="Pfam" id="PF00999">
    <property type="entry name" value="Na_H_Exchanger"/>
    <property type="match status" value="1"/>
</dbReference>
<accession>A0AAN8VS92</accession>
<evidence type="ECO:0000256" key="4">
    <source>
        <dbReference type="ARBA" id="ARBA00022692"/>
    </source>
</evidence>
<dbReference type="GO" id="GO:0015297">
    <property type="term" value="F:antiporter activity"/>
    <property type="evidence" value="ECO:0007669"/>
    <property type="project" value="InterPro"/>
</dbReference>
<dbReference type="InterPro" id="IPR057291">
    <property type="entry name" value="CHX17_2nd"/>
</dbReference>
<dbReference type="Gene3D" id="1.20.1530.20">
    <property type="match status" value="1"/>
</dbReference>
<feature type="transmembrane region" description="Helical" evidence="10">
    <location>
        <begin position="436"/>
        <end position="458"/>
    </location>
</feature>
<keyword evidence="6 10" id="KW-1133">Transmembrane helix</keyword>
<dbReference type="InterPro" id="IPR038770">
    <property type="entry name" value="Na+/solute_symporter_sf"/>
</dbReference>
<comment type="similarity">
    <text evidence="9">Belongs to the monovalent cation:proton antiporter 2 (CPA2) transporter (TC 2.A.37) family. CHX (TC 2.A.37.4) subfamily.</text>
</comment>
<feature type="transmembrane region" description="Helical" evidence="10">
    <location>
        <begin position="292"/>
        <end position="322"/>
    </location>
</feature>
<dbReference type="GO" id="GO:1902600">
    <property type="term" value="P:proton transmembrane transport"/>
    <property type="evidence" value="ECO:0007669"/>
    <property type="project" value="InterPro"/>
</dbReference>
<keyword evidence="7" id="KW-0406">Ion transport</keyword>
<evidence type="ECO:0000256" key="10">
    <source>
        <dbReference type="SAM" id="Phobius"/>
    </source>
</evidence>
<keyword evidence="15" id="KW-1185">Reference proteome</keyword>
<proteinExistence type="inferred from homology"/>
<feature type="transmembrane region" description="Helical" evidence="10">
    <location>
        <begin position="184"/>
        <end position="205"/>
    </location>
</feature>
<reference evidence="14 15" key="1">
    <citation type="submission" date="2023-12" db="EMBL/GenBank/DDBJ databases">
        <title>A high-quality genome assembly for Dillenia turbinata (Dilleniales).</title>
        <authorList>
            <person name="Chanderbali A."/>
        </authorList>
    </citation>
    <scope>NUCLEOTIDE SEQUENCE [LARGE SCALE GENOMIC DNA]</scope>
    <source>
        <strain evidence="14">LSX21</strain>
        <tissue evidence="14">Leaf</tissue>
    </source>
</reference>
<protein>
    <submittedName>
        <fullName evidence="14">Cation/H+ exchanger</fullName>
    </submittedName>
</protein>
<dbReference type="InterPro" id="IPR050794">
    <property type="entry name" value="CPA2_transporter"/>
</dbReference>
<evidence type="ECO:0000313" key="14">
    <source>
        <dbReference type="EMBL" id="KAK6940178.1"/>
    </source>
</evidence>
<evidence type="ECO:0000259" key="11">
    <source>
        <dbReference type="Pfam" id="PF00999"/>
    </source>
</evidence>
<feature type="transmembrane region" description="Helical" evidence="10">
    <location>
        <begin position="122"/>
        <end position="139"/>
    </location>
</feature>
<evidence type="ECO:0000256" key="3">
    <source>
        <dbReference type="ARBA" id="ARBA00022538"/>
    </source>
</evidence>
<dbReference type="EMBL" id="JBAMMX010000005">
    <property type="protein sequence ID" value="KAK6940178.1"/>
    <property type="molecule type" value="Genomic_DNA"/>
</dbReference>
<evidence type="ECO:0000256" key="7">
    <source>
        <dbReference type="ARBA" id="ARBA00023065"/>
    </source>
</evidence>
<dbReference type="Pfam" id="PF23259">
    <property type="entry name" value="CHX17_C"/>
    <property type="match status" value="1"/>
</dbReference>
<feature type="transmembrane region" description="Helical" evidence="10">
    <location>
        <begin position="373"/>
        <end position="395"/>
    </location>
</feature>
<dbReference type="GO" id="GO:0012505">
    <property type="term" value="C:endomembrane system"/>
    <property type="evidence" value="ECO:0007669"/>
    <property type="project" value="TreeGrafter"/>
</dbReference>
<feature type="transmembrane region" description="Helical" evidence="10">
    <location>
        <begin position="151"/>
        <end position="172"/>
    </location>
</feature>
<dbReference type="AlphaFoldDB" id="A0AAN8VS92"/>
<feature type="domain" description="Cation/H+ exchanger transmembrane" evidence="11">
    <location>
        <begin position="113"/>
        <end position="453"/>
    </location>
</feature>
<dbReference type="GO" id="GO:0006885">
    <property type="term" value="P:regulation of pH"/>
    <property type="evidence" value="ECO:0007669"/>
    <property type="project" value="TreeGrafter"/>
</dbReference>
<evidence type="ECO:0000256" key="2">
    <source>
        <dbReference type="ARBA" id="ARBA00022448"/>
    </source>
</evidence>
<evidence type="ECO:0000256" key="8">
    <source>
        <dbReference type="ARBA" id="ARBA00023136"/>
    </source>
</evidence>
<evidence type="ECO:0000256" key="5">
    <source>
        <dbReference type="ARBA" id="ARBA00022958"/>
    </source>
</evidence>
<keyword evidence="5" id="KW-0630">Potassium</keyword>
<keyword evidence="8 10" id="KW-0472">Membrane</keyword>